<dbReference type="SUPFAM" id="SSF89550">
    <property type="entry name" value="PHP domain-like"/>
    <property type="match status" value="1"/>
</dbReference>
<reference evidence="1" key="1">
    <citation type="submission" date="2024-03" db="EMBL/GenBank/DDBJ databases">
        <title>Complete genome sequence of Sulfurisphaera javensis strain KD-1.</title>
        <authorList>
            <person name="Sakai H."/>
            <person name="Nur N."/>
            <person name="Suwanto A."/>
            <person name="Kurosawa N."/>
        </authorList>
    </citation>
    <scope>NUCLEOTIDE SEQUENCE</scope>
    <source>
        <strain evidence="1">KD-1</strain>
    </source>
</reference>
<gene>
    <name evidence="1" type="ORF">SJAV_14520</name>
</gene>
<dbReference type="InterPro" id="IPR016195">
    <property type="entry name" value="Pol/histidinol_Pase-like"/>
</dbReference>
<organism evidence="1">
    <name type="scientific">Sulfurisphaera javensis</name>
    <dbReference type="NCBI Taxonomy" id="2049879"/>
    <lineage>
        <taxon>Archaea</taxon>
        <taxon>Thermoproteota</taxon>
        <taxon>Thermoprotei</taxon>
        <taxon>Sulfolobales</taxon>
        <taxon>Sulfolobaceae</taxon>
        <taxon>Sulfurisphaera</taxon>
    </lineage>
</organism>
<protein>
    <submittedName>
        <fullName evidence="1">RNase P p30-like protein</fullName>
    </submittedName>
</protein>
<dbReference type="EMBL" id="AP031322">
    <property type="protein sequence ID" value="BFH73508.1"/>
    <property type="molecule type" value="Genomic_DNA"/>
</dbReference>
<dbReference type="AlphaFoldDB" id="A0AAT9GRQ2"/>
<accession>A0AAT9GRQ2</accession>
<dbReference type="Gene3D" id="3.20.20.140">
    <property type="entry name" value="Metal-dependent hydrolases"/>
    <property type="match status" value="1"/>
</dbReference>
<evidence type="ECO:0000313" key="1">
    <source>
        <dbReference type="EMBL" id="BFH73508.1"/>
    </source>
</evidence>
<dbReference type="KEGG" id="sjv:SJAV_14520"/>
<sequence>MGPRRFSILAKNSKSITNFLKSNPKGFIFVKPMSIDALKYSIINDKITGIILAQDNIHLFKKTMLNLIRQYDKPVEVQLRNFNSYVIRKLVTWSYKWISTPILSSCARTFNEIWPPLSKIDLLVVHGADEEEAIGWIYFLPQKLFSRNEHI</sequence>
<name>A0AAT9GRQ2_9CREN</name>
<proteinExistence type="predicted"/>